<feature type="transmembrane region" description="Helical" evidence="2">
    <location>
        <begin position="7"/>
        <end position="26"/>
    </location>
</feature>
<keyword evidence="2" id="KW-1133">Transmembrane helix</keyword>
<gene>
    <name evidence="3" type="ORF">A2855_02670</name>
</gene>
<reference evidence="3 4" key="1">
    <citation type="journal article" date="2016" name="Nat. Commun.">
        <title>Thousands of microbial genomes shed light on interconnected biogeochemical processes in an aquifer system.</title>
        <authorList>
            <person name="Anantharaman K."/>
            <person name="Brown C.T."/>
            <person name="Hug L.A."/>
            <person name="Sharon I."/>
            <person name="Castelle C.J."/>
            <person name="Probst A.J."/>
            <person name="Thomas B.C."/>
            <person name="Singh A."/>
            <person name="Wilkins M.J."/>
            <person name="Karaoz U."/>
            <person name="Brodie E.L."/>
            <person name="Williams K.H."/>
            <person name="Hubbard S.S."/>
            <person name="Banfield J.F."/>
        </authorList>
    </citation>
    <scope>NUCLEOTIDE SEQUENCE [LARGE SCALE GENOMIC DNA]</scope>
</reference>
<protein>
    <submittedName>
        <fullName evidence="3">Uncharacterized protein</fullName>
    </submittedName>
</protein>
<dbReference type="EMBL" id="MHKX01000009">
    <property type="protein sequence ID" value="OGY98408.1"/>
    <property type="molecule type" value="Genomic_DNA"/>
</dbReference>
<sequence>MNDNRKIIYGSIVALVILSFAGGWYYNYAQNKTVVPDDQSAASSTDSNNSTTTSATSSKPTAAKPRLASDVTGTSMSYDQALEVFANQRIFFNENCRMVPTPIWVKNGIILMFDNPYREPRTFKLDGTPYTLPGYGFKLLQLRSTKLPHVVKVICGANQGTGEITLQ</sequence>
<evidence type="ECO:0000256" key="2">
    <source>
        <dbReference type="SAM" id="Phobius"/>
    </source>
</evidence>
<evidence type="ECO:0000313" key="4">
    <source>
        <dbReference type="Proteomes" id="UP000179059"/>
    </source>
</evidence>
<dbReference type="AlphaFoldDB" id="A0A1G2CAJ7"/>
<feature type="compositionally biased region" description="Low complexity" evidence="1">
    <location>
        <begin position="40"/>
        <end position="65"/>
    </location>
</feature>
<organism evidence="3 4">
    <name type="scientific">Candidatus Liptonbacteria bacterium RIFCSPHIGHO2_01_FULL_57_28</name>
    <dbReference type="NCBI Taxonomy" id="1798647"/>
    <lineage>
        <taxon>Bacteria</taxon>
        <taxon>Candidatus Liptoniibacteriota</taxon>
    </lineage>
</organism>
<dbReference type="STRING" id="1798647.A2855_02670"/>
<evidence type="ECO:0000256" key="1">
    <source>
        <dbReference type="SAM" id="MobiDB-lite"/>
    </source>
</evidence>
<keyword evidence="2" id="KW-0812">Transmembrane</keyword>
<accession>A0A1G2CAJ7</accession>
<feature type="region of interest" description="Disordered" evidence="1">
    <location>
        <begin position="38"/>
        <end position="68"/>
    </location>
</feature>
<keyword evidence="2" id="KW-0472">Membrane</keyword>
<name>A0A1G2CAJ7_9BACT</name>
<comment type="caution">
    <text evidence="3">The sequence shown here is derived from an EMBL/GenBank/DDBJ whole genome shotgun (WGS) entry which is preliminary data.</text>
</comment>
<proteinExistence type="predicted"/>
<evidence type="ECO:0000313" key="3">
    <source>
        <dbReference type="EMBL" id="OGY98408.1"/>
    </source>
</evidence>
<dbReference type="Proteomes" id="UP000179059">
    <property type="component" value="Unassembled WGS sequence"/>
</dbReference>